<dbReference type="GO" id="GO:0004830">
    <property type="term" value="F:tryptophan-tRNA ligase activity"/>
    <property type="evidence" value="ECO:0007669"/>
    <property type="project" value="UniProtKB-UniRule"/>
</dbReference>
<organism evidence="11 12">
    <name type="scientific">Candidatus Blackburnbacteria bacterium RIFCSPLOWO2_01_FULL_40_20</name>
    <dbReference type="NCBI Taxonomy" id="1797519"/>
    <lineage>
        <taxon>Bacteria</taxon>
        <taxon>Candidatus Blackburniibacteriota</taxon>
    </lineage>
</organism>
<dbReference type="PANTHER" id="PTHR43766:SF1">
    <property type="entry name" value="TRYPTOPHAN--TRNA LIGASE, MITOCHONDRIAL"/>
    <property type="match status" value="1"/>
</dbReference>
<dbReference type="Gene3D" id="1.10.240.10">
    <property type="entry name" value="Tyrosyl-Transfer RNA Synthetase"/>
    <property type="match status" value="1"/>
</dbReference>
<evidence type="ECO:0000313" key="11">
    <source>
        <dbReference type="EMBL" id="OGY12498.1"/>
    </source>
</evidence>
<dbReference type="CDD" id="cd00806">
    <property type="entry name" value="TrpRS_core"/>
    <property type="match status" value="1"/>
</dbReference>
<evidence type="ECO:0000256" key="2">
    <source>
        <dbReference type="ARBA" id="ARBA00013161"/>
    </source>
</evidence>
<evidence type="ECO:0000256" key="1">
    <source>
        <dbReference type="ARBA" id="ARBA00005594"/>
    </source>
</evidence>
<dbReference type="PRINTS" id="PR01039">
    <property type="entry name" value="TRNASYNTHTRP"/>
</dbReference>
<dbReference type="FunFam" id="1.10.240.10:FF:000005">
    <property type="entry name" value="Tryptophan--tRNA ligase"/>
    <property type="match status" value="1"/>
</dbReference>
<evidence type="ECO:0000256" key="7">
    <source>
        <dbReference type="ARBA" id="ARBA00023146"/>
    </source>
</evidence>
<dbReference type="InterPro" id="IPR002306">
    <property type="entry name" value="Trp-tRNA-ligase"/>
</dbReference>
<reference evidence="11 12" key="1">
    <citation type="journal article" date="2016" name="Nat. Commun.">
        <title>Thousands of microbial genomes shed light on interconnected biogeochemical processes in an aquifer system.</title>
        <authorList>
            <person name="Anantharaman K."/>
            <person name="Brown C.T."/>
            <person name="Hug L.A."/>
            <person name="Sharon I."/>
            <person name="Castelle C.J."/>
            <person name="Probst A.J."/>
            <person name="Thomas B.C."/>
            <person name="Singh A."/>
            <person name="Wilkins M.J."/>
            <person name="Karaoz U."/>
            <person name="Brodie E.L."/>
            <person name="Williams K.H."/>
            <person name="Hubbard S.S."/>
            <person name="Banfield J.F."/>
        </authorList>
    </citation>
    <scope>NUCLEOTIDE SEQUENCE [LARGE SCALE GENOMIC DNA]</scope>
</reference>
<evidence type="ECO:0000256" key="9">
    <source>
        <dbReference type="NCBIfam" id="TIGR00233"/>
    </source>
</evidence>
<sequence>MGCRHQITPKEQKVYLKRVLTGMRTTGSLHLGHYVGALKQWKEIQDTGEYECFFLLADVQALTTHADHPELLTKSVREVVLDWLSVGLDPNLPHVHFVLQSQVPERHELSVLLSMIARYKEVLRNPTLKTELRTQQDATVGFMAYPVDQAADIYMVSPQPGSESELLVPVGRDQSPHLEFANSLARRFNKKYGLVFVPCTALVGKLGRLVGIDGMTKMSKSLNNAINLSDDRKTVEESVRRMFTDPKRVRADIPGDTRNNPVFIYHRAFNADKAQVRDLGRLYRAGRVGDVEVKRKLAKALNDFLDPIRQRRLQYESVDVRGILEEGTWAARKACQPVVERVRELMHLSYPGG</sequence>
<dbReference type="GO" id="GO:0005829">
    <property type="term" value="C:cytosol"/>
    <property type="evidence" value="ECO:0007669"/>
    <property type="project" value="TreeGrafter"/>
</dbReference>
<comment type="similarity">
    <text evidence="1 10">Belongs to the class-I aminoacyl-tRNA synthetase family.</text>
</comment>
<dbReference type="EMBL" id="MHCC01000027">
    <property type="protein sequence ID" value="OGY12498.1"/>
    <property type="molecule type" value="Genomic_DNA"/>
</dbReference>
<proteinExistence type="inferred from homology"/>
<dbReference type="PANTHER" id="PTHR43766">
    <property type="entry name" value="TRYPTOPHAN--TRNA LIGASE, MITOCHONDRIAL"/>
    <property type="match status" value="1"/>
</dbReference>
<dbReference type="InterPro" id="IPR050203">
    <property type="entry name" value="Trp-tRNA_synthetase"/>
</dbReference>
<keyword evidence="4 10" id="KW-0547">Nucleotide-binding</keyword>
<evidence type="ECO:0000256" key="10">
    <source>
        <dbReference type="RuleBase" id="RU363036"/>
    </source>
</evidence>
<dbReference type="InterPro" id="IPR002305">
    <property type="entry name" value="aa-tRNA-synth_Ic"/>
</dbReference>
<evidence type="ECO:0000256" key="6">
    <source>
        <dbReference type="ARBA" id="ARBA00022917"/>
    </source>
</evidence>
<dbReference type="EC" id="6.1.1.2" evidence="2 9"/>
<evidence type="ECO:0000256" key="5">
    <source>
        <dbReference type="ARBA" id="ARBA00022840"/>
    </source>
</evidence>
<dbReference type="Gene3D" id="3.40.50.620">
    <property type="entry name" value="HUPs"/>
    <property type="match status" value="1"/>
</dbReference>
<comment type="caution">
    <text evidence="11">The sequence shown here is derived from an EMBL/GenBank/DDBJ whole genome shotgun (WGS) entry which is preliminary data.</text>
</comment>
<dbReference type="GO" id="GO:0006436">
    <property type="term" value="P:tryptophanyl-tRNA aminoacylation"/>
    <property type="evidence" value="ECO:0007669"/>
    <property type="project" value="UniProtKB-UniRule"/>
</dbReference>
<dbReference type="Proteomes" id="UP000178659">
    <property type="component" value="Unassembled WGS sequence"/>
</dbReference>
<accession>A0A1G1VAM4</accession>
<gene>
    <name evidence="11" type="ORF">A3A77_00805</name>
</gene>
<dbReference type="GO" id="GO:0005524">
    <property type="term" value="F:ATP binding"/>
    <property type="evidence" value="ECO:0007669"/>
    <property type="project" value="UniProtKB-KW"/>
</dbReference>
<keyword evidence="5 10" id="KW-0067">ATP-binding</keyword>
<comment type="catalytic activity">
    <reaction evidence="8">
        <text>tRNA(Trp) + L-tryptophan + ATP = L-tryptophyl-tRNA(Trp) + AMP + diphosphate + H(+)</text>
        <dbReference type="Rhea" id="RHEA:24080"/>
        <dbReference type="Rhea" id="RHEA-COMP:9671"/>
        <dbReference type="Rhea" id="RHEA-COMP:9705"/>
        <dbReference type="ChEBI" id="CHEBI:15378"/>
        <dbReference type="ChEBI" id="CHEBI:30616"/>
        <dbReference type="ChEBI" id="CHEBI:33019"/>
        <dbReference type="ChEBI" id="CHEBI:57912"/>
        <dbReference type="ChEBI" id="CHEBI:78442"/>
        <dbReference type="ChEBI" id="CHEBI:78535"/>
        <dbReference type="ChEBI" id="CHEBI:456215"/>
        <dbReference type="EC" id="6.1.1.2"/>
    </reaction>
</comment>
<keyword evidence="7 10" id="KW-0030">Aminoacyl-tRNA synthetase</keyword>
<name>A0A1G1VAM4_9BACT</name>
<dbReference type="InterPro" id="IPR014729">
    <property type="entry name" value="Rossmann-like_a/b/a_fold"/>
</dbReference>
<evidence type="ECO:0000313" key="12">
    <source>
        <dbReference type="Proteomes" id="UP000178659"/>
    </source>
</evidence>
<evidence type="ECO:0000256" key="4">
    <source>
        <dbReference type="ARBA" id="ARBA00022741"/>
    </source>
</evidence>
<evidence type="ECO:0000256" key="8">
    <source>
        <dbReference type="ARBA" id="ARBA00049929"/>
    </source>
</evidence>
<evidence type="ECO:0000256" key="3">
    <source>
        <dbReference type="ARBA" id="ARBA00022598"/>
    </source>
</evidence>
<dbReference type="NCBIfam" id="TIGR00233">
    <property type="entry name" value="trpS"/>
    <property type="match status" value="1"/>
</dbReference>
<dbReference type="Pfam" id="PF00579">
    <property type="entry name" value="tRNA-synt_1b"/>
    <property type="match status" value="1"/>
</dbReference>
<protein>
    <recommendedName>
        <fullName evidence="2 9">Tryptophan--tRNA ligase</fullName>
        <ecNumber evidence="2 9">6.1.1.2</ecNumber>
    </recommendedName>
</protein>
<keyword evidence="3 10" id="KW-0436">Ligase</keyword>
<keyword evidence="6 10" id="KW-0648">Protein biosynthesis</keyword>
<dbReference type="SUPFAM" id="SSF52374">
    <property type="entry name" value="Nucleotidylyl transferase"/>
    <property type="match status" value="1"/>
</dbReference>
<dbReference type="AlphaFoldDB" id="A0A1G1VAM4"/>